<organism evidence="2 3">
    <name type="scientific">Lysobacter niastensis</name>
    <dbReference type="NCBI Taxonomy" id="380629"/>
    <lineage>
        <taxon>Bacteria</taxon>
        <taxon>Pseudomonadati</taxon>
        <taxon>Pseudomonadota</taxon>
        <taxon>Gammaproteobacteria</taxon>
        <taxon>Lysobacterales</taxon>
        <taxon>Lysobacteraceae</taxon>
        <taxon>Lysobacter</taxon>
    </lineage>
</organism>
<comment type="caution">
    <text evidence="2">The sequence shown here is derived from an EMBL/GenBank/DDBJ whole genome shotgun (WGS) entry which is preliminary data.</text>
</comment>
<evidence type="ECO:0000256" key="1">
    <source>
        <dbReference type="SAM" id="MobiDB-lite"/>
    </source>
</evidence>
<gene>
    <name evidence="2" type="ORF">J2X06_002399</name>
</gene>
<name>A0ABU1WCW5_9GAMM</name>
<sequence>MSTPWSAEQTQWLQAMGHQVWTLAAADAPSAEATTPIHEAAALLKPATPERTERPRQVSAPRAPAATAQERLMQAILRAANRAAGDVAVSALLPDPSALRGNAVAKRALWPQLRRLRRPLEGE</sequence>
<evidence type="ECO:0000313" key="2">
    <source>
        <dbReference type="EMBL" id="MDR7135190.1"/>
    </source>
</evidence>
<feature type="region of interest" description="Disordered" evidence="1">
    <location>
        <begin position="42"/>
        <end position="66"/>
    </location>
</feature>
<proteinExistence type="predicted"/>
<accession>A0ABU1WCW5</accession>
<dbReference type="RefSeq" id="WP_310062694.1">
    <property type="nucleotide sequence ID" value="NZ_JAVDVY010000002.1"/>
</dbReference>
<protein>
    <submittedName>
        <fullName evidence="2">DNA polymerase III psi subunit</fullName>
    </submittedName>
</protein>
<evidence type="ECO:0000313" key="3">
    <source>
        <dbReference type="Proteomes" id="UP001251524"/>
    </source>
</evidence>
<keyword evidence="3" id="KW-1185">Reference proteome</keyword>
<dbReference type="EMBL" id="JAVDVY010000002">
    <property type="protein sequence ID" value="MDR7135190.1"/>
    <property type="molecule type" value="Genomic_DNA"/>
</dbReference>
<reference evidence="2 3" key="1">
    <citation type="submission" date="2023-07" db="EMBL/GenBank/DDBJ databases">
        <title>Sorghum-associated microbial communities from plants grown in Nebraska, USA.</title>
        <authorList>
            <person name="Schachtman D."/>
        </authorList>
    </citation>
    <scope>NUCLEOTIDE SEQUENCE [LARGE SCALE GENOMIC DNA]</scope>
    <source>
        <strain evidence="2 3">BE198</strain>
    </source>
</reference>
<dbReference type="Proteomes" id="UP001251524">
    <property type="component" value="Unassembled WGS sequence"/>
</dbReference>